<evidence type="ECO:0000313" key="2">
    <source>
        <dbReference type="Proteomes" id="UP000608024"/>
    </source>
</evidence>
<evidence type="ECO:0008006" key="3">
    <source>
        <dbReference type="Google" id="ProtNLM"/>
    </source>
</evidence>
<dbReference type="Proteomes" id="UP000608024">
    <property type="component" value="Unassembled WGS sequence"/>
</dbReference>
<sequence>MTAAPPTPPVTDAAAFVAELRRLKAWSGLSYRQLERRAAQAGHWLPYSTAATMLGRDRLPRAELVAAFVAACGLRGDEAEAWLDARTALVCGRPAAAAPPEPGRGSWTARRGLAVAAPTARGRGSWRSLRVLAAAVAAAVLGGASAGGAFGEDVETETARTALHASGSS</sequence>
<proteinExistence type="predicted"/>
<comment type="caution">
    <text evidence="1">The sequence shown here is derived from an EMBL/GenBank/DDBJ whole genome shotgun (WGS) entry which is preliminary data.</text>
</comment>
<dbReference type="EMBL" id="BNBT01000069">
    <property type="protein sequence ID" value="GHE70292.1"/>
    <property type="molecule type" value="Genomic_DNA"/>
</dbReference>
<evidence type="ECO:0000313" key="1">
    <source>
        <dbReference type="EMBL" id="GHE70292.1"/>
    </source>
</evidence>
<reference evidence="1" key="2">
    <citation type="submission" date="2020-09" db="EMBL/GenBank/DDBJ databases">
        <authorList>
            <person name="Sun Q."/>
            <person name="Ohkuma M."/>
        </authorList>
    </citation>
    <scope>NUCLEOTIDE SEQUENCE</scope>
    <source>
        <strain evidence="1">JCM 4784</strain>
    </source>
</reference>
<organism evidence="1 2">
    <name type="scientific">Streptomyces longispororuber</name>
    <dbReference type="NCBI Taxonomy" id="68230"/>
    <lineage>
        <taxon>Bacteria</taxon>
        <taxon>Bacillati</taxon>
        <taxon>Actinomycetota</taxon>
        <taxon>Actinomycetes</taxon>
        <taxon>Kitasatosporales</taxon>
        <taxon>Streptomycetaceae</taxon>
        <taxon>Streptomyces</taxon>
    </lineage>
</organism>
<reference evidence="1" key="1">
    <citation type="journal article" date="2014" name="Int. J. Syst. Evol. Microbiol.">
        <title>Complete genome sequence of Corynebacterium casei LMG S-19264T (=DSM 44701T), isolated from a smear-ripened cheese.</title>
        <authorList>
            <consortium name="US DOE Joint Genome Institute (JGI-PGF)"/>
            <person name="Walter F."/>
            <person name="Albersmeier A."/>
            <person name="Kalinowski J."/>
            <person name="Ruckert C."/>
        </authorList>
    </citation>
    <scope>NUCLEOTIDE SEQUENCE</scope>
    <source>
        <strain evidence="1">JCM 4784</strain>
    </source>
</reference>
<dbReference type="RefSeq" id="WP_229925811.1">
    <property type="nucleotide sequence ID" value="NZ_BNBT01000069.1"/>
</dbReference>
<keyword evidence="2" id="KW-1185">Reference proteome</keyword>
<protein>
    <recommendedName>
        <fullName evidence="3">Helix-turn-helix domain-containing protein</fullName>
    </recommendedName>
</protein>
<gene>
    <name evidence="1" type="ORF">GCM10018785_43490</name>
</gene>
<dbReference type="AlphaFoldDB" id="A0A918ZV62"/>
<accession>A0A918ZV62</accession>
<name>A0A918ZV62_9ACTN</name>